<dbReference type="Proteomes" id="UP000243459">
    <property type="component" value="Chromosome 3"/>
</dbReference>
<name>A0A5P1F853_ASPOF</name>
<feature type="region of interest" description="Disordered" evidence="1">
    <location>
        <begin position="115"/>
        <end position="136"/>
    </location>
</feature>
<sequence length="136" mass="14767">MVEAMIKSKAAALTVAERCRSILGANSQAHLNTIKVDSKGSKSEIHTSKVHYIFKRGKPYIWVHEGDLHNTNIIIDERGSFSVSNVVPGPLTGLLKSIRKLPACAALAGRERSAADGGRVPADRMYGRRPDSSPLF</sequence>
<keyword evidence="3" id="KW-1185">Reference proteome</keyword>
<dbReference type="OMA" id="YIWVHEG"/>
<dbReference type="AlphaFoldDB" id="A0A5P1F853"/>
<accession>A0A5P1F853</accession>
<dbReference type="InterPro" id="IPR012349">
    <property type="entry name" value="Split_barrel_FMN-bd"/>
</dbReference>
<protein>
    <submittedName>
        <fullName evidence="2">Uncharacterized protein</fullName>
    </submittedName>
</protein>
<evidence type="ECO:0000256" key="1">
    <source>
        <dbReference type="SAM" id="MobiDB-lite"/>
    </source>
</evidence>
<gene>
    <name evidence="2" type="ORF">A4U43_C03F5450</name>
</gene>
<evidence type="ECO:0000313" key="2">
    <source>
        <dbReference type="EMBL" id="ONK74362.1"/>
    </source>
</evidence>
<reference evidence="3" key="1">
    <citation type="journal article" date="2017" name="Nat. Commun.">
        <title>The asparagus genome sheds light on the origin and evolution of a young Y chromosome.</title>
        <authorList>
            <person name="Harkess A."/>
            <person name="Zhou J."/>
            <person name="Xu C."/>
            <person name="Bowers J.E."/>
            <person name="Van der Hulst R."/>
            <person name="Ayyampalayam S."/>
            <person name="Mercati F."/>
            <person name="Riccardi P."/>
            <person name="McKain M.R."/>
            <person name="Kakrana A."/>
            <person name="Tang H."/>
            <person name="Ray J."/>
            <person name="Groenendijk J."/>
            <person name="Arikit S."/>
            <person name="Mathioni S.M."/>
            <person name="Nakano M."/>
            <person name="Shan H."/>
            <person name="Telgmann-Rauber A."/>
            <person name="Kanno A."/>
            <person name="Yue Z."/>
            <person name="Chen H."/>
            <person name="Li W."/>
            <person name="Chen Y."/>
            <person name="Xu X."/>
            <person name="Zhang Y."/>
            <person name="Luo S."/>
            <person name="Chen H."/>
            <person name="Gao J."/>
            <person name="Mao Z."/>
            <person name="Pires J.C."/>
            <person name="Luo M."/>
            <person name="Kudrna D."/>
            <person name="Wing R.A."/>
            <person name="Meyers B.C."/>
            <person name="Yi K."/>
            <person name="Kong H."/>
            <person name="Lavrijsen P."/>
            <person name="Sunseri F."/>
            <person name="Falavigna A."/>
            <person name="Ye Y."/>
            <person name="Leebens-Mack J.H."/>
            <person name="Chen G."/>
        </authorList>
    </citation>
    <scope>NUCLEOTIDE SEQUENCE [LARGE SCALE GENOMIC DNA]</scope>
    <source>
        <strain evidence="3">cv. DH0086</strain>
    </source>
</reference>
<proteinExistence type="predicted"/>
<dbReference type="Gramene" id="ONK74362">
    <property type="protein sequence ID" value="ONK74362"/>
    <property type="gene ID" value="A4U43_C03F5450"/>
</dbReference>
<evidence type="ECO:0000313" key="3">
    <source>
        <dbReference type="Proteomes" id="UP000243459"/>
    </source>
</evidence>
<dbReference type="Gene3D" id="2.30.110.10">
    <property type="entry name" value="Electron Transport, Fmn-binding Protein, Chain A"/>
    <property type="match status" value="1"/>
</dbReference>
<organism evidence="2 3">
    <name type="scientific">Asparagus officinalis</name>
    <name type="common">Garden asparagus</name>
    <dbReference type="NCBI Taxonomy" id="4686"/>
    <lineage>
        <taxon>Eukaryota</taxon>
        <taxon>Viridiplantae</taxon>
        <taxon>Streptophyta</taxon>
        <taxon>Embryophyta</taxon>
        <taxon>Tracheophyta</taxon>
        <taxon>Spermatophyta</taxon>
        <taxon>Magnoliopsida</taxon>
        <taxon>Liliopsida</taxon>
        <taxon>Asparagales</taxon>
        <taxon>Asparagaceae</taxon>
        <taxon>Asparagoideae</taxon>
        <taxon>Asparagus</taxon>
    </lineage>
</organism>
<dbReference type="PANTHER" id="PTHR37375">
    <property type="entry name" value="EXPRESSED PROTEIN"/>
    <property type="match status" value="1"/>
</dbReference>
<dbReference type="PANTHER" id="PTHR37375:SF1">
    <property type="entry name" value="DUF2470 DOMAIN-CONTAINING PROTEIN"/>
    <property type="match status" value="1"/>
</dbReference>
<dbReference type="EMBL" id="CM007383">
    <property type="protein sequence ID" value="ONK74362.1"/>
    <property type="molecule type" value="Genomic_DNA"/>
</dbReference>
<feature type="compositionally biased region" description="Basic and acidic residues" evidence="1">
    <location>
        <begin position="121"/>
        <end position="136"/>
    </location>
</feature>